<evidence type="ECO:0000256" key="2">
    <source>
        <dbReference type="ARBA" id="ARBA00022679"/>
    </source>
</evidence>
<keyword evidence="6" id="KW-1185">Reference proteome</keyword>
<evidence type="ECO:0000256" key="3">
    <source>
        <dbReference type="PROSITE-ProRule" id="PRU00333"/>
    </source>
</evidence>
<dbReference type="Proteomes" id="UP001623852">
    <property type="component" value="Chromosome"/>
</dbReference>
<dbReference type="InterPro" id="IPR003726">
    <property type="entry name" value="HCY_dom"/>
</dbReference>
<feature type="domain" description="Hcy-binding" evidence="4">
    <location>
        <begin position="4"/>
        <end position="313"/>
    </location>
</feature>
<dbReference type="RefSeq" id="WP_406845332.1">
    <property type="nucleotide sequence ID" value="NZ_CP150845.1"/>
</dbReference>
<sequence length="316" mass="35684">MENNNKTLPNETDEIFLTDGGLETTLVFLEGFDLPYFAAFDLLKNKEGYNALKNYYTRYLKIAKKYQTNFILETPTWRTNPDWIEKIGHHRNELAALNEKAVTLLADLKTEFENDINSILISGCIGPRGDGYVPENCMRIEEARQYHTAQIEAFSHTSIDFVSAITMNYIEEVIGIVKAAESFNLPVVISFTVETNGKLPTGMSLKDAIEKVDQSVNVPPIYYMINCAHPTHFLNELNASKNENWVKRIKAIRANASCKSHAELDEAIELDRGVPKELGKEYKVLKDSFPHLNVFGGCCGTDEEHIIEIADQLKAV</sequence>
<feature type="binding site" evidence="3">
    <location>
        <position position="227"/>
    </location>
    <ligand>
        <name>Zn(2+)</name>
        <dbReference type="ChEBI" id="CHEBI:29105"/>
    </ligand>
</feature>
<keyword evidence="2 3" id="KW-0808">Transferase</keyword>
<organism evidence="5 6">
    <name type="scientific">Flavobacterium soyae</name>
    <dbReference type="NCBI Taxonomy" id="2903098"/>
    <lineage>
        <taxon>Bacteria</taxon>
        <taxon>Pseudomonadati</taxon>
        <taxon>Bacteroidota</taxon>
        <taxon>Flavobacteriia</taxon>
        <taxon>Flavobacteriales</taxon>
        <taxon>Flavobacteriaceae</taxon>
        <taxon>Flavobacterium</taxon>
    </lineage>
</organism>
<proteinExistence type="predicted"/>
<dbReference type="PANTHER" id="PTHR11103">
    <property type="entry name" value="SLR1189 PROTEIN"/>
    <property type="match status" value="1"/>
</dbReference>
<keyword evidence="3" id="KW-0862">Zinc</keyword>
<dbReference type="PROSITE" id="PS50970">
    <property type="entry name" value="HCY"/>
    <property type="match status" value="1"/>
</dbReference>
<dbReference type="EMBL" id="CP150845">
    <property type="protein sequence ID" value="WYZ21646.1"/>
    <property type="molecule type" value="Genomic_DNA"/>
</dbReference>
<feature type="binding site" evidence="3">
    <location>
        <position position="299"/>
    </location>
    <ligand>
        <name>Zn(2+)</name>
        <dbReference type="ChEBI" id="CHEBI:29105"/>
    </ligand>
</feature>
<dbReference type="PANTHER" id="PTHR11103:SF18">
    <property type="entry name" value="SLR1189 PROTEIN"/>
    <property type="match status" value="1"/>
</dbReference>
<comment type="cofactor">
    <cofactor evidence="3">
        <name>Zn(2+)</name>
        <dbReference type="ChEBI" id="CHEBI:29105"/>
    </cofactor>
</comment>
<dbReference type="InterPro" id="IPR036589">
    <property type="entry name" value="HCY_dom_sf"/>
</dbReference>
<protein>
    <submittedName>
        <fullName evidence="5">Homocysteine S-methyltransferase family protein</fullName>
    </submittedName>
</protein>
<dbReference type="Gene3D" id="3.20.20.330">
    <property type="entry name" value="Homocysteine-binding-like domain"/>
    <property type="match status" value="1"/>
</dbReference>
<evidence type="ECO:0000256" key="1">
    <source>
        <dbReference type="ARBA" id="ARBA00022603"/>
    </source>
</evidence>
<keyword evidence="1 3" id="KW-0489">Methyltransferase</keyword>
<evidence type="ECO:0000313" key="5">
    <source>
        <dbReference type="EMBL" id="WYZ21646.1"/>
    </source>
</evidence>
<accession>A0ABZ2UPI1</accession>
<evidence type="ECO:0000313" key="6">
    <source>
        <dbReference type="Proteomes" id="UP001623852"/>
    </source>
</evidence>
<keyword evidence="3" id="KW-0479">Metal-binding</keyword>
<name>A0ABZ2UPI1_9FLAO</name>
<evidence type="ECO:0000259" key="4">
    <source>
        <dbReference type="PROSITE" id="PS50970"/>
    </source>
</evidence>
<dbReference type="SUPFAM" id="SSF82282">
    <property type="entry name" value="Homocysteine S-methyltransferase"/>
    <property type="match status" value="1"/>
</dbReference>
<reference evidence="5 6" key="1">
    <citation type="submission" date="2024-03" db="EMBL/GenBank/DDBJ databases">
        <title>Flavobacterium soyae.</title>
        <authorList>
            <person name="Zheng W."/>
        </authorList>
    </citation>
    <scope>NUCLEOTIDE SEQUENCE [LARGE SCALE GENOMIC DNA]</scope>
    <source>
        <strain evidence="5 6">55</strain>
    </source>
</reference>
<feature type="binding site" evidence="3">
    <location>
        <position position="298"/>
    </location>
    <ligand>
        <name>Zn(2+)</name>
        <dbReference type="ChEBI" id="CHEBI:29105"/>
    </ligand>
</feature>
<gene>
    <name evidence="5" type="ORF">AABD74_09290</name>
</gene>
<dbReference type="Pfam" id="PF02574">
    <property type="entry name" value="S-methyl_trans"/>
    <property type="match status" value="1"/>
</dbReference>